<sequence>MTNFLSLADVTDLNALIQSGLDAKANPFADQQLGKNKTIGLIFFNSSLRTRLSTQKAAQNLGMNVMIMNVGQDSWGLEMEEGVLMNGDKAEHVREAAAVIGRYCDVIGIRAFAELKDRDKDYQEQVMHQFARYAGTVRRPVPIVNLESATRHPLQSLADCITIEESKAKLSLARPKVVLTWLPHFKPLPQAVANSFCEWMNARAASGDVEFVVTHPEGYELAPEFVGNAKVIYNQDEAFAGADYIYGKNWSSYTQYGQVLTQDPSWAVTMDHMNLTNNGKFMHCLPVRRNLKVADNVLDSPQSLVIEQAANREWSAQAVLKEILQNLA</sequence>
<comment type="function">
    <text evidence="2">Catalyzes the transfer of the carbamoyl group from carbamoyl phosphate to the delta-amino group of N(2)-succinyl-L-ornithine to produce N(2)-succinyl-L-citrulline. Is essential for arginine biosynthesis.</text>
</comment>
<feature type="binding site" description="in other chain" evidence="2">
    <location>
        <position position="110"/>
    </location>
    <ligand>
        <name>carbamoyl phosphate</name>
        <dbReference type="ChEBI" id="CHEBI:58228"/>
        <note>ligand shared between two neighboring subunits</note>
    </ligand>
</feature>
<dbReference type="InterPro" id="IPR006132">
    <property type="entry name" value="Asp/Orn_carbamoyltranf_P-bd"/>
</dbReference>
<feature type="binding site" description="in other chain" evidence="2">
    <location>
        <begin position="284"/>
        <end position="285"/>
    </location>
    <ligand>
        <name>carbamoyl phosphate</name>
        <dbReference type="ChEBI" id="CHEBI:58228"/>
        <note>ligand shared between two neighboring subunits</note>
    </ligand>
</feature>
<reference evidence="6" key="1">
    <citation type="journal article" date="2019" name="Int. J. Syst. Evol. Microbiol.">
        <title>The Global Catalogue of Microorganisms (GCM) 10K type strain sequencing project: providing services to taxonomists for standard genome sequencing and annotation.</title>
        <authorList>
            <consortium name="The Broad Institute Genomics Platform"/>
            <consortium name="The Broad Institute Genome Sequencing Center for Infectious Disease"/>
            <person name="Wu L."/>
            <person name="Ma J."/>
        </authorList>
    </citation>
    <scope>NUCLEOTIDE SEQUENCE [LARGE SCALE GENOMIC DNA]</scope>
    <source>
        <strain evidence="6">KCTC 42805</strain>
    </source>
</reference>
<dbReference type="Pfam" id="PF02729">
    <property type="entry name" value="OTCace_N"/>
    <property type="match status" value="1"/>
</dbReference>
<feature type="binding site" description="in other chain" evidence="2">
    <location>
        <begin position="152"/>
        <end position="155"/>
    </location>
    <ligand>
        <name>carbamoyl phosphate</name>
        <dbReference type="ChEBI" id="CHEBI:58228"/>
        <note>ligand shared between two neighboring subunits</note>
    </ligand>
</feature>
<comment type="caution">
    <text evidence="5">The sequence shown here is derived from an EMBL/GenBank/DDBJ whole genome shotgun (WGS) entry which is preliminary data.</text>
</comment>
<dbReference type="SUPFAM" id="SSF53671">
    <property type="entry name" value="Aspartate/ornithine carbamoyltransferase"/>
    <property type="match status" value="1"/>
</dbReference>
<dbReference type="Gene3D" id="3.40.50.1370">
    <property type="entry name" value="Aspartate/ornithine carbamoyltransferase"/>
    <property type="match status" value="2"/>
</dbReference>
<evidence type="ECO:0000256" key="2">
    <source>
        <dbReference type="HAMAP-Rule" id="MF_02235"/>
    </source>
</evidence>
<feature type="binding site" evidence="2">
    <location>
        <position position="248"/>
    </location>
    <ligand>
        <name>N(2)-succinyl-L-ornithine</name>
        <dbReference type="ChEBI" id="CHEBI:58514"/>
    </ligand>
</feature>
<dbReference type="EC" id="2.1.3.11" evidence="2"/>
<evidence type="ECO:0000313" key="5">
    <source>
        <dbReference type="EMBL" id="MFD2570708.1"/>
    </source>
</evidence>
<comment type="similarity">
    <text evidence="2">Belongs to the aspartate/ornithine carbamoyltransferase superfamily. SOTCase family.</text>
</comment>
<accession>A0ABW5M0Z9</accession>
<evidence type="ECO:0000313" key="6">
    <source>
        <dbReference type="Proteomes" id="UP001597469"/>
    </source>
</evidence>
<dbReference type="PRINTS" id="PR00100">
    <property type="entry name" value="AOTCASE"/>
</dbReference>
<feature type="domain" description="Aspartate/ornithine carbamoyltransferase Asp/Orn-binding" evidence="3">
    <location>
        <begin position="206"/>
        <end position="321"/>
    </location>
</feature>
<comment type="subunit">
    <text evidence="2">Homotrimer.</text>
</comment>
<feature type="binding site" evidence="2">
    <location>
        <position position="147"/>
    </location>
    <ligand>
        <name>N(2)-succinyl-L-ornithine</name>
        <dbReference type="ChEBI" id="CHEBI:58514"/>
    </ligand>
</feature>
<dbReference type="PANTHER" id="PTHR45753">
    <property type="entry name" value="ORNITHINE CARBAMOYLTRANSFERASE, MITOCHONDRIAL"/>
    <property type="match status" value="1"/>
</dbReference>
<dbReference type="NCBIfam" id="NF003384">
    <property type="entry name" value="PRK04523.1"/>
    <property type="match status" value="1"/>
</dbReference>
<feature type="binding site" description="in other chain" evidence="2">
    <location>
        <begin position="47"/>
        <end position="50"/>
    </location>
    <ligand>
        <name>carbamoyl phosphate</name>
        <dbReference type="ChEBI" id="CHEBI:58228"/>
        <note>ligand shared between two neighboring subunits</note>
    </ligand>
</feature>
<comment type="pathway">
    <text evidence="2">Amino-acid biosynthesis; L-arginine biosynthesis.</text>
</comment>
<dbReference type="Proteomes" id="UP001597469">
    <property type="component" value="Unassembled WGS sequence"/>
</dbReference>
<gene>
    <name evidence="2" type="primary">argF'</name>
    <name evidence="5" type="ORF">ACFSUS_08705</name>
</gene>
<feature type="binding site" evidence="2">
    <location>
        <position position="184"/>
    </location>
    <ligand>
        <name>N(2)-succinyl-L-ornithine</name>
        <dbReference type="ChEBI" id="CHEBI:58514"/>
    </ligand>
</feature>
<feature type="binding site" description="in other chain" evidence="2">
    <location>
        <position position="312"/>
    </location>
    <ligand>
        <name>carbamoyl phosphate</name>
        <dbReference type="ChEBI" id="CHEBI:58228"/>
        <note>ligand shared between two neighboring subunits</note>
    </ligand>
</feature>
<dbReference type="HAMAP" id="MF_02235">
    <property type="entry name" value="SOTCase"/>
    <property type="match status" value="1"/>
</dbReference>
<dbReference type="GO" id="GO:0043857">
    <property type="term" value="F:N-acetylornithine carbamoyltransferase activity"/>
    <property type="evidence" value="ECO:0007669"/>
    <property type="project" value="UniProtKB-EC"/>
</dbReference>
<comment type="catalytic activity">
    <reaction evidence="2">
        <text>N(2)-succinyl-L-ornithine + carbamoyl phosphate = N(2)-succinyl-L-citrulline + phosphate + H(+)</text>
        <dbReference type="Rhea" id="RHEA:25884"/>
        <dbReference type="ChEBI" id="CHEBI:15378"/>
        <dbReference type="ChEBI" id="CHEBI:43474"/>
        <dbReference type="ChEBI" id="CHEBI:58228"/>
        <dbReference type="ChEBI" id="CHEBI:58514"/>
        <dbReference type="ChEBI" id="CHEBI:58862"/>
        <dbReference type="EC" id="2.1.3.11"/>
    </reaction>
</comment>
<evidence type="ECO:0000259" key="4">
    <source>
        <dbReference type="Pfam" id="PF02729"/>
    </source>
</evidence>
<evidence type="ECO:0000256" key="1">
    <source>
        <dbReference type="ARBA" id="ARBA00022679"/>
    </source>
</evidence>
<keyword evidence="1 2" id="KW-0808">Transferase</keyword>
<proteinExistence type="inferred from homology"/>
<feature type="domain" description="Aspartate/ornithine carbamoyltransferase carbamoyl-P binding" evidence="4">
    <location>
        <begin position="3"/>
        <end position="165"/>
    </location>
</feature>
<dbReference type="InterPro" id="IPR006130">
    <property type="entry name" value="Asp/Orn_carbamoylTrfase"/>
</dbReference>
<name>A0ABW5M0Z9_9BACT</name>
<feature type="binding site" evidence="2">
    <location>
        <position position="75"/>
    </location>
    <ligand>
        <name>carbamoyl phosphate</name>
        <dbReference type="ChEBI" id="CHEBI:58228"/>
        <note>ligand shared between two neighboring subunits</note>
    </ligand>
</feature>
<keyword evidence="2" id="KW-0028">Amino-acid biosynthesis</keyword>
<dbReference type="InterPro" id="IPR036901">
    <property type="entry name" value="Asp/Orn_carbamoylTrfase_sf"/>
</dbReference>
<protein>
    <recommendedName>
        <fullName evidence="2">N-succinylornithine carbamoyltransferase</fullName>
        <ecNumber evidence="2">2.1.3.11</ecNumber>
    </recommendedName>
    <alternativeName>
        <fullName evidence="2">N-succinyl-L-ornithine transcarbamylase</fullName>
        <shortName evidence="2">SOTCase</shortName>
    </alternativeName>
</protein>
<dbReference type="RefSeq" id="WP_381521616.1">
    <property type="nucleotide sequence ID" value="NZ_JBHULN010000004.1"/>
</dbReference>
<feature type="binding site" evidence="2">
    <location>
        <position position="288"/>
    </location>
    <ligand>
        <name>N(2)-succinyl-L-ornithine</name>
        <dbReference type="ChEBI" id="CHEBI:58514"/>
    </ligand>
</feature>
<dbReference type="InterPro" id="IPR043696">
    <property type="entry name" value="ArgF'-like"/>
</dbReference>
<dbReference type="Pfam" id="PF00185">
    <property type="entry name" value="OTCace"/>
    <property type="match status" value="1"/>
</dbReference>
<dbReference type="PANTHER" id="PTHR45753:SF3">
    <property type="entry name" value="ORNITHINE TRANSCARBAMYLASE, MITOCHONDRIAL"/>
    <property type="match status" value="1"/>
</dbReference>
<evidence type="ECO:0000259" key="3">
    <source>
        <dbReference type="Pfam" id="PF00185"/>
    </source>
</evidence>
<dbReference type="InterPro" id="IPR006131">
    <property type="entry name" value="Asp_carbamoyltransf_Asp/Orn-bd"/>
</dbReference>
<keyword evidence="2" id="KW-0055">Arginine biosynthesis</keyword>
<dbReference type="EMBL" id="JBHULN010000004">
    <property type="protein sequence ID" value="MFD2570708.1"/>
    <property type="molecule type" value="Genomic_DNA"/>
</dbReference>
<keyword evidence="6" id="KW-1185">Reference proteome</keyword>
<organism evidence="5 6">
    <name type="scientific">Spirosoma soli</name>
    <dbReference type="NCBI Taxonomy" id="1770529"/>
    <lineage>
        <taxon>Bacteria</taxon>
        <taxon>Pseudomonadati</taxon>
        <taxon>Bacteroidota</taxon>
        <taxon>Cytophagia</taxon>
        <taxon>Cytophagales</taxon>
        <taxon>Cytophagaceae</taxon>
        <taxon>Spirosoma</taxon>
    </lineage>
</organism>